<evidence type="ECO:0000313" key="2">
    <source>
        <dbReference type="Proteomes" id="UP000663873"/>
    </source>
</evidence>
<sequence length="87" mass="9727">MAAGNVTTKIIRQSLEVGEVMAPSFLWILTASNSLADIPNDQNVNQLVGMLMLRQVSPQAFNQLTETNLLNESLNIWEEIDPHSFQE</sequence>
<comment type="caution">
    <text evidence="1">The sequence shown here is derived from an EMBL/GenBank/DDBJ whole genome shotgun (WGS) entry which is preliminary data.</text>
</comment>
<keyword evidence="2" id="KW-1185">Reference proteome</keyword>
<feature type="non-terminal residue" evidence="1">
    <location>
        <position position="87"/>
    </location>
</feature>
<reference evidence="1" key="1">
    <citation type="submission" date="2021-02" db="EMBL/GenBank/DDBJ databases">
        <authorList>
            <person name="Nowell W R."/>
        </authorList>
    </citation>
    <scope>NUCLEOTIDE SEQUENCE</scope>
</reference>
<dbReference type="AlphaFoldDB" id="A0A821SI71"/>
<accession>A0A821SI71</accession>
<name>A0A821SI71_9BILA</name>
<organism evidence="1 2">
    <name type="scientific">Rotaria socialis</name>
    <dbReference type="NCBI Taxonomy" id="392032"/>
    <lineage>
        <taxon>Eukaryota</taxon>
        <taxon>Metazoa</taxon>
        <taxon>Spiralia</taxon>
        <taxon>Gnathifera</taxon>
        <taxon>Rotifera</taxon>
        <taxon>Eurotatoria</taxon>
        <taxon>Bdelloidea</taxon>
        <taxon>Philodinida</taxon>
        <taxon>Philodinidae</taxon>
        <taxon>Rotaria</taxon>
    </lineage>
</organism>
<proteinExistence type="predicted"/>
<gene>
    <name evidence="1" type="ORF">UJA718_LOCUS43720</name>
</gene>
<evidence type="ECO:0000313" key="1">
    <source>
        <dbReference type="EMBL" id="CAF4856953.1"/>
    </source>
</evidence>
<dbReference type="EMBL" id="CAJOBP010062765">
    <property type="protein sequence ID" value="CAF4856953.1"/>
    <property type="molecule type" value="Genomic_DNA"/>
</dbReference>
<protein>
    <submittedName>
        <fullName evidence="1">Uncharacterized protein</fullName>
    </submittedName>
</protein>
<dbReference type="Proteomes" id="UP000663873">
    <property type="component" value="Unassembled WGS sequence"/>
</dbReference>